<dbReference type="RefSeq" id="WP_123262147.1">
    <property type="nucleotide sequence ID" value="NZ_RJTX01000001.1"/>
</dbReference>
<keyword evidence="1" id="KW-1133">Transmembrane helix</keyword>
<keyword evidence="5" id="KW-1185">Reference proteome</keyword>
<dbReference type="InterPro" id="IPR019734">
    <property type="entry name" value="TPR_rpt"/>
</dbReference>
<evidence type="ECO:0000313" key="3">
    <source>
        <dbReference type="EMBL" id="TDX94585.1"/>
    </source>
</evidence>
<dbReference type="Gene3D" id="1.25.40.10">
    <property type="entry name" value="Tetratricopeptide repeat domain"/>
    <property type="match status" value="2"/>
</dbReference>
<organism evidence="2 4">
    <name type="scientific">Chryseobacterium daecheongense</name>
    <dbReference type="NCBI Taxonomy" id="192389"/>
    <lineage>
        <taxon>Bacteria</taxon>
        <taxon>Pseudomonadati</taxon>
        <taxon>Bacteroidota</taxon>
        <taxon>Flavobacteriia</taxon>
        <taxon>Flavobacteriales</taxon>
        <taxon>Weeksellaceae</taxon>
        <taxon>Chryseobacterium group</taxon>
        <taxon>Chryseobacterium</taxon>
    </lineage>
</organism>
<accession>A0A3N0W621</accession>
<reference evidence="3 5" key="2">
    <citation type="submission" date="2019-03" db="EMBL/GenBank/DDBJ databases">
        <title>Genomic Encyclopedia of Archaeal and Bacterial Type Strains, Phase II (KMG-II): from individual species to whole genera.</title>
        <authorList>
            <person name="Goeker M."/>
        </authorList>
    </citation>
    <scope>NUCLEOTIDE SEQUENCE [LARGE SCALE GENOMIC DNA]</scope>
    <source>
        <strain evidence="3 5">DSM 15235</strain>
    </source>
</reference>
<keyword evidence="1" id="KW-0472">Membrane</keyword>
<dbReference type="Proteomes" id="UP000269375">
    <property type="component" value="Unassembled WGS sequence"/>
</dbReference>
<dbReference type="EMBL" id="SOQW01000001">
    <property type="protein sequence ID" value="TDX94585.1"/>
    <property type="molecule type" value="Genomic_DNA"/>
</dbReference>
<evidence type="ECO:0000313" key="4">
    <source>
        <dbReference type="Proteomes" id="UP000269375"/>
    </source>
</evidence>
<dbReference type="OrthoDB" id="1253697at2"/>
<dbReference type="Proteomes" id="UP000295709">
    <property type="component" value="Unassembled WGS sequence"/>
</dbReference>
<feature type="transmembrane region" description="Helical" evidence="1">
    <location>
        <begin position="337"/>
        <end position="357"/>
    </location>
</feature>
<keyword evidence="1" id="KW-0812">Transmembrane</keyword>
<reference evidence="2 4" key="1">
    <citation type="submission" date="2018-11" db="EMBL/GenBank/DDBJ databases">
        <title>Proposal to divide the Flavobacteriaceae and reorganize its genera based on Amino Acid Identity values calculated from whole genome sequences.</title>
        <authorList>
            <person name="Nicholson A.C."/>
            <person name="Gulvik C.A."/>
            <person name="Whitney A.M."/>
            <person name="Humrighouse B.W."/>
            <person name="Bell M."/>
            <person name="Holmes B."/>
            <person name="Steigerwalt A."/>
            <person name="Villarma A."/>
            <person name="Sheth M."/>
            <person name="Batra D."/>
            <person name="Pryor J."/>
            <person name="Bernardet J.-F."/>
            <person name="Hugo C."/>
            <person name="Kampfer P."/>
            <person name="Newman J."/>
            <person name="Mcquiston J.R."/>
        </authorList>
    </citation>
    <scope>NUCLEOTIDE SEQUENCE [LARGE SCALE GENOMIC DNA]</scope>
    <source>
        <strain evidence="2 4">DSM 15235</strain>
    </source>
</reference>
<evidence type="ECO:0000313" key="5">
    <source>
        <dbReference type="Proteomes" id="UP000295709"/>
    </source>
</evidence>
<sequence>MKLVLTIIIGIFFICQPSLYGQKISDDSLLKKARLEIYDNPDHTINIVKKLLEKENDINKTLSLYTLLSTAHIAKRDFDTSLQYILKAKELSQKTNDLKVQTSILISIAIQYQQMQLFSKSLETLNEADEYLKKLPEDSHERHTETARSYAIRGMIYKSQWNSEIALEKFQTSIQNFEKVEKKQSTYANMSVVYYNIGYCYLNLFQREKAEEAFNQSADYARKAKAKSLEAFALKGMAEVYKQKRENQKALDLLINAGNLSKNTGDIILNEGIYKEMADNYLAIGNSAQYQHYNKKHFEMRFKREQNELNSINHIINNHNKETLKKSQEIKSKYRTLTIACMGAGSIIIALLLYLILKIRKQNRKYQKEIQQLIRSS</sequence>
<dbReference type="AlphaFoldDB" id="A0A3N0W621"/>
<evidence type="ECO:0000256" key="1">
    <source>
        <dbReference type="SAM" id="Phobius"/>
    </source>
</evidence>
<protein>
    <submittedName>
        <fullName evidence="2">Uncharacterized protein</fullName>
    </submittedName>
</protein>
<gene>
    <name evidence="3" type="ORF">BCF50_0353</name>
    <name evidence="2" type="ORF">EGI05_06060</name>
</gene>
<proteinExistence type="predicted"/>
<dbReference type="SMART" id="SM00028">
    <property type="entry name" value="TPR"/>
    <property type="match status" value="5"/>
</dbReference>
<dbReference type="EMBL" id="RJTX01000001">
    <property type="protein sequence ID" value="ROI00445.1"/>
    <property type="molecule type" value="Genomic_DNA"/>
</dbReference>
<name>A0A3N0W621_9FLAO</name>
<dbReference type="InterPro" id="IPR011990">
    <property type="entry name" value="TPR-like_helical_dom_sf"/>
</dbReference>
<comment type="caution">
    <text evidence="2">The sequence shown here is derived from an EMBL/GenBank/DDBJ whole genome shotgun (WGS) entry which is preliminary data.</text>
</comment>
<evidence type="ECO:0000313" key="2">
    <source>
        <dbReference type="EMBL" id="ROI00445.1"/>
    </source>
</evidence>
<dbReference type="SUPFAM" id="SSF48452">
    <property type="entry name" value="TPR-like"/>
    <property type="match status" value="2"/>
</dbReference>